<dbReference type="InterPro" id="IPR003594">
    <property type="entry name" value="HATPase_dom"/>
</dbReference>
<dbReference type="Gene3D" id="3.30.565.10">
    <property type="entry name" value="Histidine kinase-like ATPase, C-terminal domain"/>
    <property type="match status" value="1"/>
</dbReference>
<dbReference type="AlphaFoldDB" id="E2PW12"/>
<feature type="compositionally biased region" description="Basic and acidic residues" evidence="2">
    <location>
        <begin position="234"/>
        <end position="243"/>
    </location>
</feature>
<keyword evidence="5" id="KW-1185">Reference proteome</keyword>
<evidence type="ECO:0000313" key="5">
    <source>
        <dbReference type="Proteomes" id="UP000002357"/>
    </source>
</evidence>
<gene>
    <name evidence="4" type="ORF">SCLAV_4929</name>
</gene>
<evidence type="ECO:0000259" key="3">
    <source>
        <dbReference type="Pfam" id="PF13581"/>
    </source>
</evidence>
<protein>
    <submittedName>
        <fullName evidence="4">Regulatory protein</fullName>
    </submittedName>
</protein>
<organism evidence="4 5">
    <name type="scientific">Streptomyces clavuligerus</name>
    <dbReference type="NCBI Taxonomy" id="1901"/>
    <lineage>
        <taxon>Bacteria</taxon>
        <taxon>Bacillati</taxon>
        <taxon>Actinomycetota</taxon>
        <taxon>Actinomycetes</taxon>
        <taxon>Kitasatosporales</taxon>
        <taxon>Streptomycetaceae</taxon>
        <taxon>Streptomyces</taxon>
    </lineage>
</organism>
<dbReference type="Pfam" id="PF13581">
    <property type="entry name" value="HATPase_c_2"/>
    <property type="match status" value="1"/>
</dbReference>
<proteinExistence type="predicted"/>
<dbReference type="SUPFAM" id="SSF55874">
    <property type="entry name" value="ATPase domain of HSP90 chaperone/DNA topoisomerase II/histidine kinase"/>
    <property type="match status" value="1"/>
</dbReference>
<feature type="region of interest" description="Disordered" evidence="2">
    <location>
        <begin position="1"/>
        <end position="27"/>
    </location>
</feature>
<keyword evidence="1" id="KW-0808">Transferase</keyword>
<feature type="region of interest" description="Disordered" evidence="2">
    <location>
        <begin position="190"/>
        <end position="243"/>
    </location>
</feature>
<evidence type="ECO:0000256" key="2">
    <source>
        <dbReference type="SAM" id="MobiDB-lite"/>
    </source>
</evidence>
<feature type="compositionally biased region" description="Low complexity" evidence="2">
    <location>
        <begin position="195"/>
        <end position="211"/>
    </location>
</feature>
<dbReference type="Proteomes" id="UP000002357">
    <property type="component" value="Chromosome"/>
</dbReference>
<sequence length="243" mass="25422">MTGRQGGAGSGGHGGHHGGYGKVAGHTSAHRERRVCVEAAGESVPARVPSRVAGPAAGCRRFHRRLGRTDLHAVPEIRRELRKLLRQWGGCDRTDVAQLLASELVTNALLHTEQGAVVTATVASSTLRVEVRDFITGLPVPDTPSGRRFDSLDTNGRGLFLVQSLADSWGVRAQGMGKVVWFEIHRPSEEGPEHGAAGTARAAQGTAAGSDDGTGGDGDIGDDGDIGSPGGAEPSRRQHERPV</sequence>
<dbReference type="eggNOG" id="COG2172">
    <property type="taxonomic scope" value="Bacteria"/>
</dbReference>
<dbReference type="EMBL" id="CM000913">
    <property type="protein sequence ID" value="EFG10002.1"/>
    <property type="molecule type" value="Genomic_DNA"/>
</dbReference>
<dbReference type="STRING" id="1901.BB341_04290"/>
<dbReference type="GO" id="GO:0004674">
    <property type="term" value="F:protein serine/threonine kinase activity"/>
    <property type="evidence" value="ECO:0007669"/>
    <property type="project" value="UniProtKB-KW"/>
</dbReference>
<reference evidence="4 5" key="1">
    <citation type="journal article" date="2010" name="Genome Biol. Evol.">
        <title>The sequence of a 1.8-mb bacterial linear plasmid reveals a rich evolutionary reservoir of secondary metabolic pathways.</title>
        <authorList>
            <person name="Medema M.H."/>
            <person name="Trefzer A."/>
            <person name="Kovalchuk A."/>
            <person name="van den Berg M."/>
            <person name="Mueller U."/>
            <person name="Heijne W."/>
            <person name="Wu L."/>
            <person name="Alam M.T."/>
            <person name="Ronning C.M."/>
            <person name="Nierman W.C."/>
            <person name="Bovenberg R.A.L."/>
            <person name="Breitling R."/>
            <person name="Takano E."/>
        </authorList>
    </citation>
    <scope>NUCLEOTIDE SEQUENCE [LARGE SCALE GENOMIC DNA]</scope>
    <source>
        <strain evidence="5">ATCC 27064 / DSM 738 / JCM 4710 / NBRC 13307 / NCIMB 12785 / NRRL 3585 / VKM Ac-602</strain>
    </source>
</reference>
<dbReference type="PANTHER" id="PTHR35526">
    <property type="entry name" value="ANTI-SIGMA-F FACTOR RSBW-RELATED"/>
    <property type="match status" value="1"/>
</dbReference>
<accession>E2PW12</accession>
<feature type="compositionally biased region" description="Gly residues" evidence="2">
    <location>
        <begin position="1"/>
        <end position="22"/>
    </location>
</feature>
<feature type="domain" description="Histidine kinase/HSP90-like ATPase" evidence="3">
    <location>
        <begin position="70"/>
        <end position="182"/>
    </location>
</feature>
<dbReference type="PANTHER" id="PTHR35526:SF3">
    <property type="entry name" value="ANTI-SIGMA-F FACTOR RSBW"/>
    <property type="match status" value="1"/>
</dbReference>
<keyword evidence="1" id="KW-0723">Serine/threonine-protein kinase</keyword>
<dbReference type="InterPro" id="IPR036890">
    <property type="entry name" value="HATPase_C_sf"/>
</dbReference>
<evidence type="ECO:0000256" key="1">
    <source>
        <dbReference type="ARBA" id="ARBA00022527"/>
    </source>
</evidence>
<keyword evidence="1" id="KW-0418">Kinase</keyword>
<dbReference type="CDD" id="cd16936">
    <property type="entry name" value="HATPase_RsbW-like"/>
    <property type="match status" value="1"/>
</dbReference>
<dbReference type="InterPro" id="IPR050267">
    <property type="entry name" value="Anti-sigma-factor_SerPK"/>
</dbReference>
<evidence type="ECO:0000313" key="4">
    <source>
        <dbReference type="EMBL" id="EFG10002.1"/>
    </source>
</evidence>
<name>E2PW12_STRCL</name>